<evidence type="ECO:0000259" key="1">
    <source>
        <dbReference type="Pfam" id="PF10988"/>
    </source>
</evidence>
<sequence length="240" mass="25408">MQKLITLVAVFTVSIVSAQWGQEKIKGNRNVVSKEITTSDYESISVAGFFNVTLVEGKEGKISIKGEENLLEFILVENEGSDLKIRTEKGYNLNPSKGNKIEITVPVQEISKVSLAGSGGIVSNFTLKSSDFEVNLAGSGDIRLSVNSQNIEARLSGSGDIVLNGKTKNLELTVSGSGDIEAFGLQSENSKATLSGSGNISTTCSELIEARVAGSGDIEYKGNPKKIDTKVAGSGKIKMI</sequence>
<feature type="domain" description="Putative auto-transporter adhesin head GIN" evidence="1">
    <location>
        <begin position="40"/>
        <end position="224"/>
    </location>
</feature>
<organism evidence="2 3">
    <name type="scientific">Flavobacterium lacus</name>
    <dbReference type="NCBI Taxonomy" id="1353778"/>
    <lineage>
        <taxon>Bacteria</taxon>
        <taxon>Pseudomonadati</taxon>
        <taxon>Bacteroidota</taxon>
        <taxon>Flavobacteriia</taxon>
        <taxon>Flavobacteriales</taxon>
        <taxon>Flavobacteriaceae</taxon>
        <taxon>Flavobacterium</taxon>
    </lineage>
</organism>
<dbReference type="Proteomes" id="UP000249518">
    <property type="component" value="Unassembled WGS sequence"/>
</dbReference>
<proteinExistence type="predicted"/>
<comment type="caution">
    <text evidence="2">The sequence shown here is derived from an EMBL/GenBank/DDBJ whole genome shotgun (WGS) entry which is preliminary data.</text>
</comment>
<dbReference type="Gene3D" id="2.160.20.120">
    <property type="match status" value="1"/>
</dbReference>
<reference evidence="2 3" key="1">
    <citation type="submission" date="2018-06" db="EMBL/GenBank/DDBJ databases">
        <title>Genomic Encyclopedia of Type Strains, Phase III (KMG-III): the genomes of soil and plant-associated and newly described type strains.</title>
        <authorList>
            <person name="Whitman W."/>
        </authorList>
    </citation>
    <scope>NUCLEOTIDE SEQUENCE [LARGE SCALE GENOMIC DNA]</scope>
    <source>
        <strain evidence="2 3">CGMCC 1.12504</strain>
    </source>
</reference>
<dbReference type="InterPro" id="IPR021255">
    <property type="entry name" value="DUF2807"/>
</dbReference>
<dbReference type="EMBL" id="QLSV01000009">
    <property type="protein sequence ID" value="RAR47466.1"/>
    <property type="molecule type" value="Genomic_DNA"/>
</dbReference>
<evidence type="ECO:0000313" key="3">
    <source>
        <dbReference type="Proteomes" id="UP000249518"/>
    </source>
</evidence>
<evidence type="ECO:0000313" key="2">
    <source>
        <dbReference type="EMBL" id="RAR47466.1"/>
    </source>
</evidence>
<protein>
    <submittedName>
        <fullName evidence="2">Putative autotransporter adhesin-like protein</fullName>
    </submittedName>
</protein>
<dbReference type="AlphaFoldDB" id="A0A328WQQ2"/>
<dbReference type="PANTHER" id="PTHR39200:SF1">
    <property type="entry name" value="AUTO-TRANSPORTER ADHESIN HEAD GIN DOMAIN-CONTAINING PROTEIN-RELATED"/>
    <property type="match status" value="1"/>
</dbReference>
<name>A0A328WQQ2_9FLAO</name>
<gene>
    <name evidence="2" type="ORF">B0I10_109141</name>
</gene>
<accession>A0A328WQQ2</accession>
<dbReference type="Pfam" id="PF10988">
    <property type="entry name" value="DUF2807"/>
    <property type="match status" value="1"/>
</dbReference>
<keyword evidence="3" id="KW-1185">Reference proteome</keyword>
<dbReference type="PANTHER" id="PTHR39200">
    <property type="entry name" value="HYPOTHETICAL EXPORTED PROTEIN"/>
    <property type="match status" value="1"/>
</dbReference>
<dbReference type="OrthoDB" id="5585143at2"/>
<dbReference type="RefSeq" id="WP_112086472.1">
    <property type="nucleotide sequence ID" value="NZ_QLSV01000009.1"/>
</dbReference>